<dbReference type="InterPro" id="IPR058926">
    <property type="entry name" value="YmzB-like"/>
</dbReference>
<organism evidence="1 2">
    <name type="scientific">Paenibacillus lactis</name>
    <dbReference type="NCBI Taxonomy" id="228574"/>
    <lineage>
        <taxon>Bacteria</taxon>
        <taxon>Bacillati</taxon>
        <taxon>Bacillota</taxon>
        <taxon>Bacilli</taxon>
        <taxon>Bacillales</taxon>
        <taxon>Paenibacillaceae</taxon>
        <taxon>Paenibacillus</taxon>
    </lineage>
</organism>
<evidence type="ECO:0000313" key="2">
    <source>
        <dbReference type="Proteomes" id="UP000706926"/>
    </source>
</evidence>
<sequence>MDKLWKTSAKEGASMNPSLQDVTNWFNGKSNHTLMIEKEEERDRDRVQLRLERFDVSEHHNQSIDGYGDSRCLLLHGPGVVITAGHEAPLPGDSFVIGLDDLTGTEVREDQVVLLTERGKYSITTGASPDVPGTPQ</sequence>
<dbReference type="Proteomes" id="UP000706926">
    <property type="component" value="Unassembled WGS sequence"/>
</dbReference>
<proteinExistence type="predicted"/>
<evidence type="ECO:0000313" key="1">
    <source>
        <dbReference type="EMBL" id="MBP1896848.1"/>
    </source>
</evidence>
<accession>A0ABS4FKQ6</accession>
<gene>
    <name evidence="1" type="ORF">J2Z18_005990</name>
</gene>
<dbReference type="EMBL" id="JAGGKI010000032">
    <property type="protein sequence ID" value="MBP1896848.1"/>
    <property type="molecule type" value="Genomic_DNA"/>
</dbReference>
<protein>
    <submittedName>
        <fullName evidence="1">Uncharacterized protein</fullName>
    </submittedName>
</protein>
<reference evidence="1 2" key="1">
    <citation type="submission" date="2021-03" db="EMBL/GenBank/DDBJ databases">
        <title>Genomic Encyclopedia of Type Strains, Phase IV (KMG-IV): sequencing the most valuable type-strain genomes for metagenomic binning, comparative biology and taxonomic classification.</title>
        <authorList>
            <person name="Goeker M."/>
        </authorList>
    </citation>
    <scope>NUCLEOTIDE SEQUENCE [LARGE SCALE GENOMIC DNA]</scope>
    <source>
        <strain evidence="1 2">DSM 15596</strain>
    </source>
</reference>
<name>A0ABS4FKQ6_9BACL</name>
<keyword evidence="2" id="KW-1185">Reference proteome</keyword>
<comment type="caution">
    <text evidence="1">The sequence shown here is derived from an EMBL/GenBank/DDBJ whole genome shotgun (WGS) entry which is preliminary data.</text>
</comment>
<dbReference type="Pfam" id="PF25846">
    <property type="entry name" value="YmzB"/>
    <property type="match status" value="1"/>
</dbReference>
<dbReference type="GeneID" id="95407827"/>
<dbReference type="RefSeq" id="WP_232239352.1">
    <property type="nucleotide sequence ID" value="NZ_CP139098.1"/>
</dbReference>